<dbReference type="EMBL" id="MFZT01000036">
    <property type="protein sequence ID" value="OGK30005.1"/>
    <property type="molecule type" value="Genomic_DNA"/>
</dbReference>
<evidence type="ECO:0000313" key="1">
    <source>
        <dbReference type="EMBL" id="OGK30005.1"/>
    </source>
</evidence>
<reference evidence="1 2" key="1">
    <citation type="journal article" date="2016" name="Nat. Commun.">
        <title>Thousands of microbial genomes shed light on interconnected biogeochemical processes in an aquifer system.</title>
        <authorList>
            <person name="Anantharaman K."/>
            <person name="Brown C.T."/>
            <person name="Hug L.A."/>
            <person name="Sharon I."/>
            <person name="Castelle C.J."/>
            <person name="Probst A.J."/>
            <person name="Thomas B.C."/>
            <person name="Singh A."/>
            <person name="Wilkins M.J."/>
            <person name="Karaoz U."/>
            <person name="Brodie E.L."/>
            <person name="Williams K.H."/>
            <person name="Hubbard S.S."/>
            <person name="Banfield J.F."/>
        </authorList>
    </citation>
    <scope>NUCLEOTIDE SEQUENCE [LARGE SCALE GENOMIC DNA]</scope>
</reference>
<gene>
    <name evidence="1" type="ORF">A3D08_00615</name>
</gene>
<dbReference type="Proteomes" id="UP000178098">
    <property type="component" value="Unassembled WGS sequence"/>
</dbReference>
<organism evidence="1 2">
    <name type="scientific">Candidatus Roizmanbacteria bacterium RIFCSPHIGHO2_02_FULL_43_11</name>
    <dbReference type="NCBI Taxonomy" id="1802043"/>
    <lineage>
        <taxon>Bacteria</taxon>
        <taxon>Candidatus Roizmaniibacteriota</taxon>
    </lineage>
</organism>
<proteinExistence type="predicted"/>
<comment type="caution">
    <text evidence="1">The sequence shown here is derived from an EMBL/GenBank/DDBJ whole genome shotgun (WGS) entry which is preliminary data.</text>
</comment>
<accession>A0A1F7HG09</accession>
<evidence type="ECO:0000313" key="2">
    <source>
        <dbReference type="Proteomes" id="UP000178098"/>
    </source>
</evidence>
<protein>
    <submittedName>
        <fullName evidence="1">Uncharacterized protein</fullName>
    </submittedName>
</protein>
<name>A0A1F7HG09_9BACT</name>
<dbReference type="AlphaFoldDB" id="A0A1F7HG09"/>
<sequence length="234" mass="25520">MIGRAETGQPYIEDASEMSAFWAAIEAYTARVHTDLFQNVHGRDLQVCLLPHVEGFVHLASTSARVRVIMRRGGAFVTYEVESLGNGRALVEKYIAAGRTEQRKIGATLHYVTIASDEDGDHESPVSIRFADTSDNPYAVVPFNDTSVSEADAIISALGSWPEIDLGAIEASRLLSHMRTVGAALIGHAVNHYAQRFAVASRGNTPDPTEMLHELRRRSAYHLKALYSRPSGGG</sequence>